<keyword evidence="1" id="KW-0472">Membrane</keyword>
<evidence type="ECO:0000313" key="3">
    <source>
        <dbReference type="Proteomes" id="UP000599179"/>
    </source>
</evidence>
<proteinExistence type="predicted"/>
<keyword evidence="1" id="KW-1133">Transmembrane helix</keyword>
<organism evidence="2 3">
    <name type="scientific">Psychroflexus planctonicus</name>
    <dbReference type="NCBI Taxonomy" id="1526575"/>
    <lineage>
        <taxon>Bacteria</taxon>
        <taxon>Pseudomonadati</taxon>
        <taxon>Bacteroidota</taxon>
        <taxon>Flavobacteriia</taxon>
        <taxon>Flavobacteriales</taxon>
        <taxon>Flavobacteriaceae</taxon>
        <taxon>Psychroflexus</taxon>
    </lineage>
</organism>
<feature type="transmembrane region" description="Helical" evidence="1">
    <location>
        <begin position="38"/>
        <end position="55"/>
    </location>
</feature>
<keyword evidence="3" id="KW-1185">Reference proteome</keyword>
<protein>
    <recommendedName>
        <fullName evidence="4">LPXTG-motif cell wall anchor domain-containing protein</fullName>
    </recommendedName>
</protein>
<name>A0ABQ1SHE3_9FLAO</name>
<keyword evidence="1" id="KW-0812">Transmembrane</keyword>
<dbReference type="RefSeq" id="WP_188458301.1">
    <property type="nucleotide sequence ID" value="NZ_BMGM01000005.1"/>
</dbReference>
<gene>
    <name evidence="2" type="ORF">GCM10010832_13010</name>
</gene>
<evidence type="ECO:0000256" key="1">
    <source>
        <dbReference type="SAM" id="Phobius"/>
    </source>
</evidence>
<accession>A0ABQ1SHE3</accession>
<comment type="caution">
    <text evidence="2">The sequence shown here is derived from an EMBL/GenBank/DDBJ whole genome shotgun (WGS) entry which is preliminary data.</text>
</comment>
<dbReference type="Proteomes" id="UP000599179">
    <property type="component" value="Unassembled WGS sequence"/>
</dbReference>
<reference evidence="3" key="1">
    <citation type="journal article" date="2019" name="Int. J. Syst. Evol. Microbiol.">
        <title>The Global Catalogue of Microorganisms (GCM) 10K type strain sequencing project: providing services to taxonomists for standard genome sequencing and annotation.</title>
        <authorList>
            <consortium name="The Broad Institute Genomics Platform"/>
            <consortium name="The Broad Institute Genome Sequencing Center for Infectious Disease"/>
            <person name="Wu L."/>
            <person name="Ma J."/>
        </authorList>
    </citation>
    <scope>NUCLEOTIDE SEQUENCE [LARGE SCALE GENOMIC DNA]</scope>
    <source>
        <strain evidence="3">CGMCC 1.12931</strain>
    </source>
</reference>
<feature type="transmembrane region" description="Helical" evidence="1">
    <location>
        <begin position="12"/>
        <end position="32"/>
    </location>
</feature>
<sequence>MNNNKPPKFLKYFEYAYLAIAGLFLFEAYLAFQEEDGKQWIMIGLAVAAVFMYFFRRRFRKNRGG</sequence>
<evidence type="ECO:0008006" key="4">
    <source>
        <dbReference type="Google" id="ProtNLM"/>
    </source>
</evidence>
<dbReference type="EMBL" id="BMGM01000005">
    <property type="protein sequence ID" value="GGE34228.1"/>
    <property type="molecule type" value="Genomic_DNA"/>
</dbReference>
<evidence type="ECO:0000313" key="2">
    <source>
        <dbReference type="EMBL" id="GGE34228.1"/>
    </source>
</evidence>